<feature type="compositionally biased region" description="Low complexity" evidence="1">
    <location>
        <begin position="359"/>
        <end position="370"/>
    </location>
</feature>
<organism evidence="2 3">
    <name type="scientific">Liquidambar formosana</name>
    <name type="common">Formosan gum</name>
    <dbReference type="NCBI Taxonomy" id="63359"/>
    <lineage>
        <taxon>Eukaryota</taxon>
        <taxon>Viridiplantae</taxon>
        <taxon>Streptophyta</taxon>
        <taxon>Embryophyta</taxon>
        <taxon>Tracheophyta</taxon>
        <taxon>Spermatophyta</taxon>
        <taxon>Magnoliopsida</taxon>
        <taxon>eudicotyledons</taxon>
        <taxon>Gunneridae</taxon>
        <taxon>Pentapetalae</taxon>
        <taxon>Saxifragales</taxon>
        <taxon>Altingiaceae</taxon>
        <taxon>Liquidambar</taxon>
    </lineage>
</organism>
<name>A0AAP0R4F0_LIQFO</name>
<feature type="compositionally biased region" description="Acidic residues" evidence="1">
    <location>
        <begin position="299"/>
        <end position="325"/>
    </location>
</feature>
<feature type="region of interest" description="Disordered" evidence="1">
    <location>
        <begin position="293"/>
        <end position="326"/>
    </location>
</feature>
<evidence type="ECO:0000313" key="3">
    <source>
        <dbReference type="Proteomes" id="UP001415857"/>
    </source>
</evidence>
<feature type="compositionally biased region" description="Basic residues" evidence="1">
    <location>
        <begin position="465"/>
        <end position="475"/>
    </location>
</feature>
<dbReference type="Gene3D" id="1.10.287.1490">
    <property type="match status" value="1"/>
</dbReference>
<dbReference type="AlphaFoldDB" id="A0AAP0R4F0"/>
<evidence type="ECO:0008006" key="4">
    <source>
        <dbReference type="Google" id="ProtNLM"/>
    </source>
</evidence>
<reference evidence="2 3" key="1">
    <citation type="journal article" date="2024" name="Plant J.">
        <title>Genome sequences and population genomics reveal climatic adaptation and genomic divergence between two closely related sweetgum species.</title>
        <authorList>
            <person name="Xu W.Q."/>
            <person name="Ren C.Q."/>
            <person name="Zhang X.Y."/>
            <person name="Comes H.P."/>
            <person name="Liu X.H."/>
            <person name="Li Y.G."/>
            <person name="Kettle C.J."/>
            <person name="Jalonen R."/>
            <person name="Gaisberger H."/>
            <person name="Ma Y.Z."/>
            <person name="Qiu Y.X."/>
        </authorList>
    </citation>
    <scope>NUCLEOTIDE SEQUENCE [LARGE SCALE GENOMIC DNA]</scope>
    <source>
        <strain evidence="2">Hangzhou</strain>
    </source>
</reference>
<dbReference type="EMBL" id="JBBPBK010000016">
    <property type="protein sequence ID" value="KAK9267478.1"/>
    <property type="molecule type" value="Genomic_DNA"/>
</dbReference>
<gene>
    <name evidence="2" type="ORF">L1049_009904</name>
</gene>
<evidence type="ECO:0000256" key="1">
    <source>
        <dbReference type="SAM" id="MobiDB-lite"/>
    </source>
</evidence>
<protein>
    <recommendedName>
        <fullName evidence="4">Aminotransferase-like plant mobile domain-containing protein</fullName>
    </recommendedName>
</protein>
<comment type="caution">
    <text evidence="2">The sequence shown here is derived from an EMBL/GenBank/DDBJ whole genome shotgun (WGS) entry which is preliminary data.</text>
</comment>
<proteinExistence type="predicted"/>
<feature type="region of interest" description="Disordered" evidence="1">
    <location>
        <begin position="464"/>
        <end position="502"/>
    </location>
</feature>
<keyword evidence="3" id="KW-1185">Reference proteome</keyword>
<dbReference type="Proteomes" id="UP001415857">
    <property type="component" value="Unassembled WGS sequence"/>
</dbReference>
<sequence length="803" mass="92246">MKDNNPKQLRSNLNALLRLVSSMHLEERHIKHIKRTPFWDFFNPFINGTVKRKAVRKCDEDVLKIVKTYTADWNAFRISNKLVKLRSNDIALIFGIHGGNKNITLGGVSRPNEEIKKRMCGDANRLTPPIIEKLIFEALKGEMEENNEDVARLLCLYAFVTVFFPTSSTQLSWSYMTYVEDLDNMKDYNWPAAIRSNLEASIEHSHTKPENVTGCVIALLYWLCEHSSILKPTKKNAIPRFLKWNLGKLTKVLSKISLQTLKSDEVYEQEIKFTKAEATKFNVEKLSLDIGRERAYSDSDSDSDEEDDENEYEGSESPTDGEDDDEHARHLVGDVRVDDVEQVEIAHAPNPNNDEADQQQKQQQATTAQVDQLTARIMQLEKEKAENQAHIAELKMQTEKLSTELLKVTHDRNAQKGEYKALKEKYEAVLKDLHGKAEAMDGNIDEESIEFHVHNITQAIVSRPKTNRKKTRKQTVHIEKTKRGKGQNEGGGPKTTREHSKTVGKILRVQDALDLDDFDETIPSIPDGIRLKYPMKSPITKVLEKEEKTLVKKSLKRSYQKHGTNGCSICSATIWRGEEGGNHVQLKDINQLLREGDTRSNVIDAFAEIIIRLERTYAQKRSNTHGIPQNQAFYIPTTSMIYFESGDDGMWKEWFDEKVIQATKEMTRFHIYPLLLLLDLVEESGSITTPCYYKGTSKITTTTTQEECLDYGIIVFYIIMTMAYGQEVPERMDVDEVQGFRRDIVQTIMSDGHRSWNESWVKQNTIPNAGQITNTEADLKVLWQEYILRTFKTSLNRRWSLDR</sequence>
<evidence type="ECO:0000313" key="2">
    <source>
        <dbReference type="EMBL" id="KAK9267478.1"/>
    </source>
</evidence>
<accession>A0AAP0R4F0</accession>
<feature type="region of interest" description="Disordered" evidence="1">
    <location>
        <begin position="348"/>
        <end position="370"/>
    </location>
</feature>